<dbReference type="Proteomes" id="UP001208935">
    <property type="component" value="Unassembled WGS sequence"/>
</dbReference>
<reference evidence="3" key="1">
    <citation type="submission" date="2023-07" db="EMBL/GenBank/DDBJ databases">
        <title>Verminephrobacter genomes.</title>
        <authorList>
            <person name="Lund M.B."/>
        </authorList>
    </citation>
    <scope>NUCLEOTIDE SEQUENCE [LARGE SCALE GENOMIC DNA]</scope>
    <source>
        <strain evidence="3">AtM5-05</strain>
    </source>
</reference>
<sequence length="217" mass="23666">MTQSARATAPTLAIGGTTVRQIGDLYSLNDLHQAAGGEAKHQPAKFMRLDQTESLIAELGNSPEVASFKTANSTEMQSFAELNSANSRSLETREGRNGGTYACRELVIAYAGWINPAFHLRVIRVFLAQATTPAPTLANRRWLVSYQQGREVVAAVNWDECVLRYEDLPRLIKDGDDAFSAELLTAIGNACFERLSGKVQGLQAIARLRKAPRGEAT</sequence>
<dbReference type="InterPro" id="IPR017880">
    <property type="entry name" value="KilA_N"/>
</dbReference>
<dbReference type="PROSITE" id="PS51301">
    <property type="entry name" value="KILA_N"/>
    <property type="match status" value="1"/>
</dbReference>
<name>A0ABT3KZF6_9BURK</name>
<evidence type="ECO:0000313" key="2">
    <source>
        <dbReference type="EMBL" id="MCW5323723.1"/>
    </source>
</evidence>
<proteinExistence type="predicted"/>
<gene>
    <name evidence="2" type="ORF">D5039_22035</name>
</gene>
<dbReference type="EMBL" id="QZCW01000009">
    <property type="protein sequence ID" value="MCW5323723.1"/>
    <property type="molecule type" value="Genomic_DNA"/>
</dbReference>
<keyword evidence="3" id="KW-1185">Reference proteome</keyword>
<evidence type="ECO:0000313" key="3">
    <source>
        <dbReference type="Proteomes" id="UP001208935"/>
    </source>
</evidence>
<dbReference type="RefSeq" id="WP_265283512.1">
    <property type="nucleotide sequence ID" value="NZ_QZCW01000009.1"/>
</dbReference>
<dbReference type="Pfam" id="PF04383">
    <property type="entry name" value="KilA-N"/>
    <property type="match status" value="1"/>
</dbReference>
<comment type="caution">
    <text evidence="2">The sequence shown here is derived from an EMBL/GenBank/DDBJ whole genome shotgun (WGS) entry which is preliminary data.</text>
</comment>
<dbReference type="InterPro" id="IPR018004">
    <property type="entry name" value="KilA/APSES_HTH"/>
</dbReference>
<accession>A0ABT3KZF6</accession>
<protein>
    <submittedName>
        <fullName evidence="2">KilA-N domain-containing protein</fullName>
    </submittedName>
</protein>
<feature type="domain" description="KilA-N" evidence="1">
    <location>
        <begin position="6"/>
        <end position="129"/>
    </location>
</feature>
<organism evidence="2 3">
    <name type="scientific">Verminephrobacter aporrectodeae subsp. tuberculatae</name>
    <dbReference type="NCBI Taxonomy" id="1110392"/>
    <lineage>
        <taxon>Bacteria</taxon>
        <taxon>Pseudomonadati</taxon>
        <taxon>Pseudomonadota</taxon>
        <taxon>Betaproteobacteria</taxon>
        <taxon>Burkholderiales</taxon>
        <taxon>Comamonadaceae</taxon>
        <taxon>Verminephrobacter</taxon>
    </lineage>
</organism>
<dbReference type="SMART" id="SM01252">
    <property type="entry name" value="KilA-N"/>
    <property type="match status" value="1"/>
</dbReference>
<evidence type="ECO:0000259" key="1">
    <source>
        <dbReference type="PROSITE" id="PS51301"/>
    </source>
</evidence>